<organism evidence="2">
    <name type="scientific">Rhizophora mucronata</name>
    <name type="common">Asiatic mangrove</name>
    <dbReference type="NCBI Taxonomy" id="61149"/>
    <lineage>
        <taxon>Eukaryota</taxon>
        <taxon>Viridiplantae</taxon>
        <taxon>Streptophyta</taxon>
        <taxon>Embryophyta</taxon>
        <taxon>Tracheophyta</taxon>
        <taxon>Spermatophyta</taxon>
        <taxon>Magnoliopsida</taxon>
        <taxon>eudicotyledons</taxon>
        <taxon>Gunneridae</taxon>
        <taxon>Pentapetalae</taxon>
        <taxon>rosids</taxon>
        <taxon>fabids</taxon>
        <taxon>Malpighiales</taxon>
        <taxon>Rhizophoraceae</taxon>
        <taxon>Rhizophora</taxon>
    </lineage>
</organism>
<accession>A0A2P2L251</accession>
<protein>
    <submittedName>
        <fullName evidence="2">Uncharacterized protein</fullName>
    </submittedName>
</protein>
<dbReference type="EMBL" id="GGEC01031573">
    <property type="protein sequence ID" value="MBX12057.1"/>
    <property type="molecule type" value="Transcribed_RNA"/>
</dbReference>
<name>A0A2P2L251_RHIMU</name>
<feature type="region of interest" description="Disordered" evidence="1">
    <location>
        <begin position="73"/>
        <end position="98"/>
    </location>
</feature>
<reference evidence="2" key="1">
    <citation type="submission" date="2018-02" db="EMBL/GenBank/DDBJ databases">
        <title>Rhizophora mucronata_Transcriptome.</title>
        <authorList>
            <person name="Meera S.P."/>
            <person name="Sreeshan A."/>
            <person name="Augustine A."/>
        </authorList>
    </citation>
    <scope>NUCLEOTIDE SEQUENCE</scope>
    <source>
        <tissue evidence="2">Leaf</tissue>
    </source>
</reference>
<evidence type="ECO:0000313" key="2">
    <source>
        <dbReference type="EMBL" id="MBX12057.1"/>
    </source>
</evidence>
<evidence type="ECO:0000256" key="1">
    <source>
        <dbReference type="SAM" id="MobiDB-lite"/>
    </source>
</evidence>
<sequence length="185" mass="20120">MLLARSSLHAQSHLRSWNIPCLLRPNKIPIFAMLPATLAPPLLRFLFSAVFSYCLSFSPLLLACSPKRQSPPFLPPTSTQLDLQPTRPPQSDSSLPKQSLFAPEFGPPALGFGASATESQRAGTPVPAATAALLGSTAAPRGAIAVPLGARKTHRCCRWQGCRERNKSRRKILRERESVEVTARV</sequence>
<dbReference type="AlphaFoldDB" id="A0A2P2L251"/>
<proteinExistence type="predicted"/>
<feature type="compositionally biased region" description="Polar residues" evidence="1">
    <location>
        <begin position="76"/>
        <end position="97"/>
    </location>
</feature>